<evidence type="ECO:0000313" key="2">
    <source>
        <dbReference type="Proteomes" id="UP001165960"/>
    </source>
</evidence>
<dbReference type="Proteomes" id="UP001165960">
    <property type="component" value="Unassembled WGS sequence"/>
</dbReference>
<sequence length="546" mass="60913">MYSLWVIFVAGLGCVDLVSGPLKIAIHSSSPSKSHVVPILEISEVLIARGHSVTFAAHDKTLAFSKGYSVEQYSFGFSPGDRDVSINSTLQQQDPFEKLEESFKLAANYQKAIYAETISPFLKFLRDKRPDVIICDHAAPVCLDLANAKGIPLVISLQALGIQDWEVASYLTANYLPGPLTTRSMTIRDRARDLYNKHFRLKKLLGPVRTLFRDLRREYQLAVHQPIYELSNYGLTISCSFVGFEPAQPLDSRSQLIGPVISSMPSQKKPSIAAFLNSHRRVLYIASGSMLAVDPANIQLLLQAALDFISDDVIDGLIWGLGETDPKAFPKSVAYNGKEILTRALFDSSFVRILDWAPQKQILDHKNTRLFISHGGLASCLEAINSQTPIIGMSLAFDQYKNIAKLVHSNIGQAIDHTTSLKETIATILEDKGGMYKANLQRMKILFHFGQRKLSLAADMVEEHAYLAKACRPYEPYDSNANMPPCELTHRTPAGYYMSYLRANNIDLYFLLLLTIATILYFCNLFLGNLISVVGLRVTANKRKRD</sequence>
<keyword evidence="2" id="KW-1185">Reference proteome</keyword>
<reference evidence="1" key="1">
    <citation type="submission" date="2022-04" db="EMBL/GenBank/DDBJ databases">
        <title>Genome of the entomopathogenic fungus Entomophthora muscae.</title>
        <authorList>
            <person name="Elya C."/>
            <person name="Lovett B.R."/>
            <person name="Lee E."/>
            <person name="Macias A.M."/>
            <person name="Hajek A.E."/>
            <person name="De Bivort B.L."/>
            <person name="Kasson M.T."/>
            <person name="De Fine Licht H.H."/>
            <person name="Stajich J.E."/>
        </authorList>
    </citation>
    <scope>NUCLEOTIDE SEQUENCE</scope>
    <source>
        <strain evidence="1">Berkeley</strain>
    </source>
</reference>
<comment type="caution">
    <text evidence="1">The sequence shown here is derived from an EMBL/GenBank/DDBJ whole genome shotgun (WGS) entry which is preliminary data.</text>
</comment>
<dbReference type="EMBL" id="QTSX02002976">
    <property type="protein sequence ID" value="KAJ9072684.1"/>
    <property type="molecule type" value="Genomic_DNA"/>
</dbReference>
<evidence type="ECO:0000313" key="1">
    <source>
        <dbReference type="EMBL" id="KAJ9072684.1"/>
    </source>
</evidence>
<organism evidence="1 2">
    <name type="scientific">Entomophthora muscae</name>
    <dbReference type="NCBI Taxonomy" id="34485"/>
    <lineage>
        <taxon>Eukaryota</taxon>
        <taxon>Fungi</taxon>
        <taxon>Fungi incertae sedis</taxon>
        <taxon>Zoopagomycota</taxon>
        <taxon>Entomophthoromycotina</taxon>
        <taxon>Entomophthoromycetes</taxon>
        <taxon>Entomophthorales</taxon>
        <taxon>Entomophthoraceae</taxon>
        <taxon>Entomophthora</taxon>
    </lineage>
</organism>
<accession>A0ACC2TDA5</accession>
<name>A0ACC2TDA5_9FUNG</name>
<protein>
    <submittedName>
        <fullName evidence="1">Uncharacterized protein</fullName>
    </submittedName>
</protein>
<proteinExistence type="predicted"/>
<gene>
    <name evidence="1" type="ORF">DSO57_1024827</name>
</gene>